<sequence>MTNQTKVTLFRFNKSTVIRDIDNVASVLEEKQFDKLLYILQDLDIWSQRNNVCIEFEGGSRK</sequence>
<comment type="caution">
    <text evidence="1">The sequence shown here is derived from an EMBL/GenBank/DDBJ whole genome shotgun (WGS) entry which is preliminary data.</text>
</comment>
<reference evidence="1 2" key="1">
    <citation type="submission" date="2021-03" db="EMBL/GenBank/DDBJ databases">
        <title>Genomic Encyclopedia of Type Strains, Phase IV (KMG-IV): sequencing the most valuable type-strain genomes for metagenomic binning, comparative biology and taxonomic classification.</title>
        <authorList>
            <person name="Goeker M."/>
        </authorList>
    </citation>
    <scope>NUCLEOTIDE SEQUENCE [LARGE SCALE GENOMIC DNA]</scope>
    <source>
        <strain evidence="1 2">DSM 24738</strain>
    </source>
</reference>
<dbReference type="Proteomes" id="UP001519343">
    <property type="component" value="Unassembled WGS sequence"/>
</dbReference>
<evidence type="ECO:0000313" key="1">
    <source>
        <dbReference type="EMBL" id="MBP1935037.1"/>
    </source>
</evidence>
<gene>
    <name evidence="1" type="ORF">J2Z37_005057</name>
</gene>
<evidence type="ECO:0000313" key="2">
    <source>
        <dbReference type="Proteomes" id="UP001519343"/>
    </source>
</evidence>
<name>A0ABS4GY50_9BACL</name>
<keyword evidence="2" id="KW-1185">Reference proteome</keyword>
<organism evidence="1 2">
    <name type="scientific">Ammoniphilus resinae</name>
    <dbReference type="NCBI Taxonomy" id="861532"/>
    <lineage>
        <taxon>Bacteria</taxon>
        <taxon>Bacillati</taxon>
        <taxon>Bacillota</taxon>
        <taxon>Bacilli</taxon>
        <taxon>Bacillales</taxon>
        <taxon>Paenibacillaceae</taxon>
        <taxon>Aneurinibacillus group</taxon>
        <taxon>Ammoniphilus</taxon>
    </lineage>
</organism>
<dbReference type="EMBL" id="JAGGKT010000036">
    <property type="protein sequence ID" value="MBP1935037.1"/>
    <property type="molecule type" value="Genomic_DNA"/>
</dbReference>
<dbReference type="RefSeq" id="WP_209812998.1">
    <property type="nucleotide sequence ID" value="NZ_JAGGKT010000036.1"/>
</dbReference>
<protein>
    <submittedName>
        <fullName evidence="1">Uncharacterized protein YpiB (UPF0302 family)</fullName>
    </submittedName>
</protein>
<proteinExistence type="predicted"/>
<accession>A0ABS4GY50</accession>